<name>A0AAV5TWX4_9BILA</name>
<feature type="chain" id="PRO_5043641288" description="Sodefrin-like factor" evidence="1">
    <location>
        <begin position="18"/>
        <end position="78"/>
    </location>
</feature>
<proteinExistence type="predicted"/>
<accession>A0AAV5TWX4</accession>
<gene>
    <name evidence="2" type="ORF">PENTCL1PPCAC_20644</name>
</gene>
<organism evidence="2 3">
    <name type="scientific">Pristionchus entomophagus</name>
    <dbReference type="NCBI Taxonomy" id="358040"/>
    <lineage>
        <taxon>Eukaryota</taxon>
        <taxon>Metazoa</taxon>
        <taxon>Ecdysozoa</taxon>
        <taxon>Nematoda</taxon>
        <taxon>Chromadorea</taxon>
        <taxon>Rhabditida</taxon>
        <taxon>Rhabditina</taxon>
        <taxon>Diplogasteromorpha</taxon>
        <taxon>Diplogasteroidea</taxon>
        <taxon>Neodiplogasteridae</taxon>
        <taxon>Pristionchus</taxon>
    </lineage>
</organism>
<evidence type="ECO:0000256" key="1">
    <source>
        <dbReference type="SAM" id="SignalP"/>
    </source>
</evidence>
<dbReference type="Proteomes" id="UP001432027">
    <property type="component" value="Unassembled WGS sequence"/>
</dbReference>
<keyword evidence="3" id="KW-1185">Reference proteome</keyword>
<evidence type="ECO:0000313" key="2">
    <source>
        <dbReference type="EMBL" id="GMS98469.1"/>
    </source>
</evidence>
<sequence>MVRFLATLILLAHIVDSQVPGTCSSCDKTKAALIGKTECDAQGQLVAKCINGQIRMKVEDKYFSFDRVTCINGDWFGT</sequence>
<dbReference type="AlphaFoldDB" id="A0AAV5TWX4"/>
<feature type="signal peptide" evidence="1">
    <location>
        <begin position="1"/>
        <end position="17"/>
    </location>
</feature>
<evidence type="ECO:0000313" key="3">
    <source>
        <dbReference type="Proteomes" id="UP001432027"/>
    </source>
</evidence>
<protein>
    <recommendedName>
        <fullName evidence="4">Sodefrin-like factor</fullName>
    </recommendedName>
</protein>
<dbReference type="EMBL" id="BTSX01000005">
    <property type="protein sequence ID" value="GMS98469.1"/>
    <property type="molecule type" value="Genomic_DNA"/>
</dbReference>
<keyword evidence="1" id="KW-0732">Signal</keyword>
<comment type="caution">
    <text evidence="2">The sequence shown here is derived from an EMBL/GenBank/DDBJ whole genome shotgun (WGS) entry which is preliminary data.</text>
</comment>
<feature type="non-terminal residue" evidence="2">
    <location>
        <position position="78"/>
    </location>
</feature>
<evidence type="ECO:0008006" key="4">
    <source>
        <dbReference type="Google" id="ProtNLM"/>
    </source>
</evidence>
<reference evidence="2" key="1">
    <citation type="submission" date="2023-10" db="EMBL/GenBank/DDBJ databases">
        <title>Genome assembly of Pristionchus species.</title>
        <authorList>
            <person name="Yoshida K."/>
            <person name="Sommer R.J."/>
        </authorList>
    </citation>
    <scope>NUCLEOTIDE SEQUENCE</scope>
    <source>
        <strain evidence="2">RS0144</strain>
    </source>
</reference>